<sequence>MESKTFHFIVNGDGWIALDDGPQENAISITFSMKDLENGKTYYIVPGTHYATLVDKWEVNGTTIPSDQDGVFTLNSIMGKRYPNNTTFYYNFANSSTKTCTITVISSTWNSNNWYTQLHGMVGFSPNPTLITDNLTVNYGETVTVYAKGDEGNHDSDYGTESWWYYIKGFYNSDHVIYKASNGDINTTNDTYTFKATENRTIYVDFIYYKR</sequence>
<reference evidence="2 3" key="2">
    <citation type="journal article" date="2019" name="Science, e1252229">
        <title>Invertible promoters mediate bacterial phase variation, antibiotic resistance, and host adaptation in the gut.</title>
        <authorList>
            <person name="Jiang X."/>
            <person name="Hall A.B."/>
            <person name="Arthur T.D."/>
            <person name="Plichta D.R."/>
            <person name="Covington C.T."/>
            <person name="Poyet M."/>
            <person name="Crothers J."/>
            <person name="Moses P.L."/>
            <person name="Tolonen A.C."/>
            <person name="Vlamakis H."/>
            <person name="Alm E.J."/>
            <person name="Xavier R.J."/>
        </authorList>
    </citation>
    <scope>NUCLEOTIDE SEQUENCE [LARGE SCALE GENOMIC DNA]</scope>
    <source>
        <strain evidence="3">bj_0095</strain>
        <strain evidence="2">Bj_0095</strain>
    </source>
</reference>
<evidence type="ECO:0000313" key="2">
    <source>
        <dbReference type="EMBL" id="RYT70654.1"/>
    </source>
</evidence>
<dbReference type="EMBL" id="RCXL01000026">
    <property type="protein sequence ID" value="RYT70654.1"/>
    <property type="molecule type" value="Genomic_DNA"/>
</dbReference>
<dbReference type="EMBL" id="VVZX01000024">
    <property type="protein sequence ID" value="KAA5271384.1"/>
    <property type="molecule type" value="Genomic_DNA"/>
</dbReference>
<dbReference type="Proteomes" id="UP000291917">
    <property type="component" value="Unassembled WGS sequence"/>
</dbReference>
<protein>
    <submittedName>
        <fullName evidence="2">Uncharacterized protein</fullName>
    </submittedName>
</protein>
<accession>A0A4Q5GQ50</accession>
<name>A0A4Q5GQ50_9BACE</name>
<evidence type="ECO:0000313" key="4">
    <source>
        <dbReference type="Proteomes" id="UP000335496"/>
    </source>
</evidence>
<evidence type="ECO:0000313" key="3">
    <source>
        <dbReference type="Proteomes" id="UP000291917"/>
    </source>
</evidence>
<reference evidence="1 4" key="1">
    <citation type="journal article" date="2019" name="Nat. Med.">
        <title>A library of human gut bacterial isolates paired with longitudinal multiomics data enables mechanistic microbiome research.</title>
        <authorList>
            <person name="Poyet M."/>
            <person name="Groussin M."/>
            <person name="Gibbons S.M."/>
            <person name="Avila-Pacheco J."/>
            <person name="Jiang X."/>
            <person name="Kearney S.M."/>
            <person name="Perrotta A.R."/>
            <person name="Berdy B."/>
            <person name="Zhao S."/>
            <person name="Lieberman T.D."/>
            <person name="Swanson P.K."/>
            <person name="Smith M."/>
            <person name="Roesemann S."/>
            <person name="Alexander J.E."/>
            <person name="Rich S.A."/>
            <person name="Livny J."/>
            <person name="Vlamakis H."/>
            <person name="Clish C."/>
            <person name="Bullock K."/>
            <person name="Deik A."/>
            <person name="Scott J."/>
            <person name="Pierce K.A."/>
            <person name="Xavier R.J."/>
            <person name="Alm E.J."/>
        </authorList>
    </citation>
    <scope>NUCLEOTIDE SEQUENCE [LARGE SCALE GENOMIC DNA]</scope>
    <source>
        <strain evidence="1 4">BIOML-A1</strain>
    </source>
</reference>
<evidence type="ECO:0000313" key="1">
    <source>
        <dbReference type="EMBL" id="KAA5271384.1"/>
    </source>
</evidence>
<organism evidence="2 3">
    <name type="scientific">Bacteroides eggerthii</name>
    <dbReference type="NCBI Taxonomy" id="28111"/>
    <lineage>
        <taxon>Bacteria</taxon>
        <taxon>Pseudomonadati</taxon>
        <taxon>Bacteroidota</taxon>
        <taxon>Bacteroidia</taxon>
        <taxon>Bacteroidales</taxon>
        <taxon>Bacteroidaceae</taxon>
        <taxon>Bacteroides</taxon>
    </lineage>
</organism>
<comment type="caution">
    <text evidence="2">The sequence shown here is derived from an EMBL/GenBank/DDBJ whole genome shotgun (WGS) entry which is preliminary data.</text>
</comment>
<gene>
    <name evidence="2" type="ORF">EAJ03_15040</name>
    <name evidence="1" type="ORF">F2Z23_15245</name>
</gene>
<keyword evidence="4" id="KW-1185">Reference proteome</keyword>
<dbReference type="Proteomes" id="UP000335496">
    <property type="component" value="Unassembled WGS sequence"/>
</dbReference>
<dbReference type="RefSeq" id="WP_130089091.1">
    <property type="nucleotide sequence ID" value="NZ_RCXL01000026.1"/>
</dbReference>
<dbReference type="AlphaFoldDB" id="A0A4Q5GQ50"/>
<proteinExistence type="predicted"/>